<proteinExistence type="predicted"/>
<dbReference type="EMBL" id="JARJCW010000145">
    <property type="protein sequence ID" value="KAJ7190649.1"/>
    <property type="molecule type" value="Genomic_DNA"/>
</dbReference>
<sequence>MVNILQWNQTASDLVTPSETLEYPAEGLGSSPKGLVEIAAASHCADAQPQKCATAGTIAAAHVTSRRCSMCAQRTSATRLPPPYTQTLRQHALLCTSLSSLPQAQSNCRCHTSSPRASRCRARKLSVFAAADTPEPPPPLMNCRRRRQAARQRRGGNLGIFSCVIGMGPAKLRRPVRVPQYTRMSEVGAAKSAAVQAAAARRAVGVPQRMCCCGLTAAANVTLPQSHGAVHEGLPQGVADCRRFVPTAQPQLRHFSLPLPQLPQLAEPEYDASGVMNILSAAAQPQMHICGTANCALRQFLFAQSQAVLIQVHVLVYAVNNITHAHFPTKNWVPVCGVK</sequence>
<comment type="caution">
    <text evidence="1">The sequence shown here is derived from an EMBL/GenBank/DDBJ whole genome shotgun (WGS) entry which is preliminary data.</text>
</comment>
<name>A0AAD6Y060_9AGAR</name>
<evidence type="ECO:0000313" key="1">
    <source>
        <dbReference type="EMBL" id="KAJ7190649.1"/>
    </source>
</evidence>
<reference evidence="1" key="1">
    <citation type="submission" date="2023-03" db="EMBL/GenBank/DDBJ databases">
        <title>Massive genome expansion in bonnet fungi (Mycena s.s.) driven by repeated elements and novel gene families across ecological guilds.</title>
        <authorList>
            <consortium name="Lawrence Berkeley National Laboratory"/>
            <person name="Harder C.B."/>
            <person name="Miyauchi S."/>
            <person name="Viragh M."/>
            <person name="Kuo A."/>
            <person name="Thoen E."/>
            <person name="Andreopoulos B."/>
            <person name="Lu D."/>
            <person name="Skrede I."/>
            <person name="Drula E."/>
            <person name="Henrissat B."/>
            <person name="Morin E."/>
            <person name="Kohler A."/>
            <person name="Barry K."/>
            <person name="LaButti K."/>
            <person name="Morin E."/>
            <person name="Salamov A."/>
            <person name="Lipzen A."/>
            <person name="Mereny Z."/>
            <person name="Hegedus B."/>
            <person name="Baldrian P."/>
            <person name="Stursova M."/>
            <person name="Weitz H."/>
            <person name="Taylor A."/>
            <person name="Grigoriev I.V."/>
            <person name="Nagy L.G."/>
            <person name="Martin F."/>
            <person name="Kauserud H."/>
        </authorList>
    </citation>
    <scope>NUCLEOTIDE SEQUENCE</scope>
    <source>
        <strain evidence="1">9144</strain>
    </source>
</reference>
<accession>A0AAD6Y060</accession>
<organism evidence="1 2">
    <name type="scientific">Mycena pura</name>
    <dbReference type="NCBI Taxonomy" id="153505"/>
    <lineage>
        <taxon>Eukaryota</taxon>
        <taxon>Fungi</taxon>
        <taxon>Dikarya</taxon>
        <taxon>Basidiomycota</taxon>
        <taxon>Agaricomycotina</taxon>
        <taxon>Agaricomycetes</taxon>
        <taxon>Agaricomycetidae</taxon>
        <taxon>Agaricales</taxon>
        <taxon>Marasmiineae</taxon>
        <taxon>Mycenaceae</taxon>
        <taxon>Mycena</taxon>
    </lineage>
</organism>
<gene>
    <name evidence="1" type="ORF">GGX14DRAFT_603845</name>
</gene>
<keyword evidence="2" id="KW-1185">Reference proteome</keyword>
<protein>
    <submittedName>
        <fullName evidence="1">Uncharacterized protein</fullName>
    </submittedName>
</protein>
<dbReference type="AlphaFoldDB" id="A0AAD6Y060"/>
<evidence type="ECO:0000313" key="2">
    <source>
        <dbReference type="Proteomes" id="UP001219525"/>
    </source>
</evidence>
<dbReference type="Proteomes" id="UP001219525">
    <property type="component" value="Unassembled WGS sequence"/>
</dbReference>